<feature type="non-terminal residue" evidence="1">
    <location>
        <position position="57"/>
    </location>
</feature>
<accession>D1P8R9</accession>
<evidence type="ECO:0008006" key="3">
    <source>
        <dbReference type="Google" id="ProtNLM"/>
    </source>
</evidence>
<reference evidence="1" key="1">
    <citation type="submission" date="2009-11" db="EMBL/GenBank/DDBJ databases">
        <authorList>
            <person name="Weinstock G."/>
            <person name="Sodergren E."/>
            <person name="Clifton S."/>
            <person name="Fulton L."/>
            <person name="Fulton B."/>
            <person name="Courtney L."/>
            <person name="Fronick C."/>
            <person name="Harrison M."/>
            <person name="Strong C."/>
            <person name="Farmer C."/>
            <person name="Delahaunty K."/>
            <person name="Markovic C."/>
            <person name="Hall O."/>
            <person name="Minx P."/>
            <person name="Tomlinson C."/>
            <person name="Mitreva M."/>
            <person name="Nelson J."/>
            <person name="Hou S."/>
            <person name="Wollam A."/>
            <person name="Pepin K.H."/>
            <person name="Johnson M."/>
            <person name="Bhonagiri V."/>
            <person name="Nash W.E."/>
            <person name="Warren W."/>
            <person name="Chinwalla A."/>
            <person name="Mardis E.R."/>
            <person name="Wilson R.K."/>
        </authorList>
    </citation>
    <scope>NUCLEOTIDE SEQUENCE [LARGE SCALE GENOMIC DNA]</scope>
    <source>
        <strain evidence="1">DSM 18205</strain>
    </source>
</reference>
<protein>
    <recommendedName>
        <fullName evidence="3">DUF1016 domain-containing protein</fullName>
    </recommendedName>
</protein>
<evidence type="ECO:0000313" key="2">
    <source>
        <dbReference type="Proteomes" id="UP000004477"/>
    </source>
</evidence>
<sequence>MKKMNLKLCNNSDNLLADAQSIIDFARQEAFRSINITMVQRNWLLGKRISEEILGSL</sequence>
<proteinExistence type="predicted"/>
<dbReference type="Proteomes" id="UP000004477">
    <property type="component" value="Unassembled WGS sequence"/>
</dbReference>
<gene>
    <name evidence="1" type="ORF">PREVCOP_03616</name>
</gene>
<keyword evidence="2" id="KW-1185">Reference proteome</keyword>
<evidence type="ECO:0000313" key="1">
    <source>
        <dbReference type="EMBL" id="EFB36972.1"/>
    </source>
</evidence>
<dbReference type="AlphaFoldDB" id="D1P8R9"/>
<dbReference type="PaxDb" id="537011-PREVCOP_03616"/>
<dbReference type="EMBL" id="ACBX02000001">
    <property type="protein sequence ID" value="EFB36972.1"/>
    <property type="molecule type" value="Genomic_DNA"/>
</dbReference>
<dbReference type="HOGENOM" id="CLU_3001184_0_0_10"/>
<organism evidence="1 2">
    <name type="scientific">Segatella copri DSM 18205</name>
    <dbReference type="NCBI Taxonomy" id="537011"/>
    <lineage>
        <taxon>Bacteria</taxon>
        <taxon>Pseudomonadati</taxon>
        <taxon>Bacteroidota</taxon>
        <taxon>Bacteroidia</taxon>
        <taxon>Bacteroidales</taxon>
        <taxon>Prevotellaceae</taxon>
        <taxon>Segatella</taxon>
    </lineage>
</organism>
<name>D1P8R9_9BACT</name>
<comment type="caution">
    <text evidence="1">The sequence shown here is derived from an EMBL/GenBank/DDBJ whole genome shotgun (WGS) entry which is preliminary data.</text>
</comment>